<dbReference type="InterPro" id="IPR039361">
    <property type="entry name" value="Cyclin"/>
</dbReference>
<evidence type="ECO:0000313" key="7">
    <source>
        <dbReference type="Proteomes" id="UP000821853"/>
    </source>
</evidence>
<dbReference type="FunFam" id="1.10.472.10:FF:000001">
    <property type="entry name" value="G2/mitotic-specific cyclin"/>
    <property type="match status" value="1"/>
</dbReference>
<keyword evidence="3" id="KW-0131">Cell cycle</keyword>
<dbReference type="OMA" id="QVICHIA"/>
<keyword evidence="1" id="KW-0132">Cell division</keyword>
<reference evidence="6 7" key="1">
    <citation type="journal article" date="2020" name="Cell">
        <title>Large-Scale Comparative Analyses of Tick Genomes Elucidate Their Genetic Diversity and Vector Capacities.</title>
        <authorList>
            <consortium name="Tick Genome and Microbiome Consortium (TIGMIC)"/>
            <person name="Jia N."/>
            <person name="Wang J."/>
            <person name="Shi W."/>
            <person name="Du L."/>
            <person name="Sun Y."/>
            <person name="Zhan W."/>
            <person name="Jiang J.F."/>
            <person name="Wang Q."/>
            <person name="Zhang B."/>
            <person name="Ji P."/>
            <person name="Bell-Sakyi L."/>
            <person name="Cui X.M."/>
            <person name="Yuan T.T."/>
            <person name="Jiang B.G."/>
            <person name="Yang W.F."/>
            <person name="Lam T.T."/>
            <person name="Chang Q.C."/>
            <person name="Ding S.J."/>
            <person name="Wang X.J."/>
            <person name="Zhu J.G."/>
            <person name="Ruan X.D."/>
            <person name="Zhao L."/>
            <person name="Wei J.T."/>
            <person name="Ye R.Z."/>
            <person name="Que T.C."/>
            <person name="Du C.H."/>
            <person name="Zhou Y.H."/>
            <person name="Cheng J.X."/>
            <person name="Dai P.F."/>
            <person name="Guo W.B."/>
            <person name="Han X.H."/>
            <person name="Huang E.J."/>
            <person name="Li L.F."/>
            <person name="Wei W."/>
            <person name="Gao Y.C."/>
            <person name="Liu J.Z."/>
            <person name="Shao H.Z."/>
            <person name="Wang X."/>
            <person name="Wang C.C."/>
            <person name="Yang T.C."/>
            <person name="Huo Q.B."/>
            <person name="Li W."/>
            <person name="Chen H.Y."/>
            <person name="Chen S.E."/>
            <person name="Zhou L.G."/>
            <person name="Ni X.B."/>
            <person name="Tian J.H."/>
            <person name="Sheng Y."/>
            <person name="Liu T."/>
            <person name="Pan Y.S."/>
            <person name="Xia L.Y."/>
            <person name="Li J."/>
            <person name="Zhao F."/>
            <person name="Cao W.C."/>
        </authorList>
    </citation>
    <scope>NUCLEOTIDE SEQUENCE [LARGE SCALE GENOMIC DNA]</scope>
    <source>
        <strain evidence="6">HaeL-2018</strain>
    </source>
</reference>
<keyword evidence="7" id="KW-1185">Reference proteome</keyword>
<dbReference type="InterPro" id="IPR036915">
    <property type="entry name" value="Cyclin-like_sf"/>
</dbReference>
<dbReference type="InterPro" id="IPR013763">
    <property type="entry name" value="Cyclin-like_dom"/>
</dbReference>
<comment type="similarity">
    <text evidence="4">Belongs to the cyclin family.</text>
</comment>
<dbReference type="EMBL" id="JABSTR010000006">
    <property type="protein sequence ID" value="KAH9374038.1"/>
    <property type="molecule type" value="Genomic_DNA"/>
</dbReference>
<accession>A0A9J6G6K6</accession>
<proteinExistence type="inferred from homology"/>
<feature type="domain" description="Cyclin-like" evidence="5">
    <location>
        <begin position="36"/>
        <end position="120"/>
    </location>
</feature>
<dbReference type="VEuPathDB" id="VectorBase:HLOH_040355"/>
<sequence>MASGDHIADKREQCIRPGFLCVQENIRDPERADLADWLCQLRDRLDCEEETVYLAVNLMDRYLQDVPTSVDQLYVLGAAAFFSAAKYEEQSPPTVDQLAQLVPSSFSRPDLLAMERSVLATVDWCLGWPSPLHFLRIYAKKTQVWDVTSAISRSFWRRPPYWAIHK</sequence>
<evidence type="ECO:0000256" key="4">
    <source>
        <dbReference type="RuleBase" id="RU000383"/>
    </source>
</evidence>
<evidence type="ECO:0000256" key="3">
    <source>
        <dbReference type="ARBA" id="ARBA00023306"/>
    </source>
</evidence>
<dbReference type="InterPro" id="IPR048258">
    <property type="entry name" value="Cyclins_cyclin-box"/>
</dbReference>
<protein>
    <recommendedName>
        <fullName evidence="5">Cyclin-like domain-containing protein</fullName>
    </recommendedName>
</protein>
<evidence type="ECO:0000256" key="2">
    <source>
        <dbReference type="ARBA" id="ARBA00023127"/>
    </source>
</evidence>
<comment type="caution">
    <text evidence="6">The sequence shown here is derived from an EMBL/GenBank/DDBJ whole genome shotgun (WGS) entry which is preliminary data.</text>
</comment>
<evidence type="ECO:0000259" key="5">
    <source>
        <dbReference type="SMART" id="SM00385"/>
    </source>
</evidence>
<dbReference type="OrthoDB" id="306099at2759"/>
<dbReference type="PANTHER" id="PTHR10177">
    <property type="entry name" value="CYCLINS"/>
    <property type="match status" value="1"/>
</dbReference>
<dbReference type="SMART" id="SM00385">
    <property type="entry name" value="CYCLIN"/>
    <property type="match status" value="1"/>
</dbReference>
<dbReference type="PROSITE" id="PS00292">
    <property type="entry name" value="CYCLINS"/>
    <property type="match status" value="1"/>
</dbReference>
<name>A0A9J6G6K6_HAELO</name>
<gene>
    <name evidence="6" type="ORF">HPB48_005307</name>
</gene>
<dbReference type="AlphaFoldDB" id="A0A9J6G6K6"/>
<keyword evidence="2 4" id="KW-0195">Cyclin</keyword>
<dbReference type="Pfam" id="PF00134">
    <property type="entry name" value="Cyclin_N"/>
    <property type="match status" value="1"/>
</dbReference>
<organism evidence="6 7">
    <name type="scientific">Haemaphysalis longicornis</name>
    <name type="common">Bush tick</name>
    <dbReference type="NCBI Taxonomy" id="44386"/>
    <lineage>
        <taxon>Eukaryota</taxon>
        <taxon>Metazoa</taxon>
        <taxon>Ecdysozoa</taxon>
        <taxon>Arthropoda</taxon>
        <taxon>Chelicerata</taxon>
        <taxon>Arachnida</taxon>
        <taxon>Acari</taxon>
        <taxon>Parasitiformes</taxon>
        <taxon>Ixodida</taxon>
        <taxon>Ixodoidea</taxon>
        <taxon>Ixodidae</taxon>
        <taxon>Haemaphysalinae</taxon>
        <taxon>Haemaphysalis</taxon>
    </lineage>
</organism>
<dbReference type="GO" id="GO:0051301">
    <property type="term" value="P:cell division"/>
    <property type="evidence" value="ECO:0007669"/>
    <property type="project" value="UniProtKB-KW"/>
</dbReference>
<evidence type="ECO:0000313" key="6">
    <source>
        <dbReference type="EMBL" id="KAH9374038.1"/>
    </source>
</evidence>
<dbReference type="SUPFAM" id="SSF47954">
    <property type="entry name" value="Cyclin-like"/>
    <property type="match status" value="1"/>
</dbReference>
<dbReference type="Proteomes" id="UP000821853">
    <property type="component" value="Chromosome 4"/>
</dbReference>
<dbReference type="GO" id="GO:0000278">
    <property type="term" value="P:mitotic cell cycle"/>
    <property type="evidence" value="ECO:0007669"/>
    <property type="project" value="UniProtKB-ARBA"/>
</dbReference>
<dbReference type="InterPro" id="IPR006671">
    <property type="entry name" value="Cyclin_N"/>
</dbReference>
<evidence type="ECO:0000256" key="1">
    <source>
        <dbReference type="ARBA" id="ARBA00022618"/>
    </source>
</evidence>
<dbReference type="Gene3D" id="1.10.472.10">
    <property type="entry name" value="Cyclin-like"/>
    <property type="match status" value="2"/>
</dbReference>